<gene>
    <name evidence="3" type="ORF">SAMN05421812_11676</name>
</gene>
<feature type="compositionally biased region" description="Polar residues" evidence="1">
    <location>
        <begin position="228"/>
        <end position="243"/>
    </location>
</feature>
<evidence type="ECO:0000313" key="4">
    <source>
        <dbReference type="Proteomes" id="UP000198362"/>
    </source>
</evidence>
<protein>
    <submittedName>
        <fullName evidence="3">Dolichyl-phosphate-mannose-protein mannosyltransferase</fullName>
    </submittedName>
</protein>
<dbReference type="OrthoDB" id="5166595at2"/>
<keyword evidence="3" id="KW-0808">Transferase</keyword>
<dbReference type="Proteomes" id="UP000198362">
    <property type="component" value="Unassembled WGS sequence"/>
</dbReference>
<evidence type="ECO:0000256" key="2">
    <source>
        <dbReference type="SAM" id="Phobius"/>
    </source>
</evidence>
<feature type="transmembrane region" description="Helical" evidence="2">
    <location>
        <begin position="196"/>
        <end position="218"/>
    </location>
</feature>
<organism evidence="3 4">
    <name type="scientific">Asanoa hainanensis</name>
    <dbReference type="NCBI Taxonomy" id="560556"/>
    <lineage>
        <taxon>Bacteria</taxon>
        <taxon>Bacillati</taxon>
        <taxon>Actinomycetota</taxon>
        <taxon>Actinomycetes</taxon>
        <taxon>Micromonosporales</taxon>
        <taxon>Micromonosporaceae</taxon>
        <taxon>Asanoa</taxon>
    </lineage>
</organism>
<name>A0A239PAT2_9ACTN</name>
<dbReference type="EMBL" id="FZPH01000016">
    <property type="protein sequence ID" value="SNT64032.1"/>
    <property type="molecule type" value="Genomic_DNA"/>
</dbReference>
<keyword evidence="2" id="KW-1133">Transmembrane helix</keyword>
<feature type="region of interest" description="Disordered" evidence="1">
    <location>
        <begin position="103"/>
        <end position="142"/>
    </location>
</feature>
<feature type="region of interest" description="Disordered" evidence="1">
    <location>
        <begin position="222"/>
        <end position="266"/>
    </location>
</feature>
<keyword evidence="4" id="KW-1185">Reference proteome</keyword>
<feature type="transmembrane region" description="Helical" evidence="2">
    <location>
        <begin position="170"/>
        <end position="190"/>
    </location>
</feature>
<feature type="transmembrane region" description="Helical" evidence="2">
    <location>
        <begin position="41"/>
        <end position="58"/>
    </location>
</feature>
<dbReference type="RefSeq" id="WP_089254264.1">
    <property type="nucleotide sequence ID" value="NZ_FZPH01000016.1"/>
</dbReference>
<dbReference type="GO" id="GO:0016757">
    <property type="term" value="F:glycosyltransferase activity"/>
    <property type="evidence" value="ECO:0007669"/>
    <property type="project" value="UniProtKB-KW"/>
</dbReference>
<keyword evidence="2" id="KW-0472">Membrane</keyword>
<keyword evidence="3" id="KW-0328">Glycosyltransferase</keyword>
<dbReference type="AlphaFoldDB" id="A0A239PAT2"/>
<accession>A0A239PAT2</accession>
<sequence length="266" mass="28302">MGRSADFFGGPHRGDRTATVGAWTNRLAAGLGVGVGLYNKHLVLLTLVAIGVGLAAVGSRRVFASRWLWAGVAVALVVGSPNVVYQVTHGWPQLELADAIREDKGADGGGRGGFRQRRRHPERGTGQRRTRPPRPDQSLAHPLATPPALLVAVGADLVHHEWMKRRWWSLAAVLGVVVLAGWIVFLVMVGRAGADQLSSVVGTILTAFFGVASLVAAIRKRSQRPSDPESTSPAPVQINQASGDGTVYGVQGGDLFVGDPDRRHEE</sequence>
<keyword evidence="2" id="KW-0812">Transmembrane</keyword>
<evidence type="ECO:0000313" key="3">
    <source>
        <dbReference type="EMBL" id="SNT64032.1"/>
    </source>
</evidence>
<proteinExistence type="predicted"/>
<evidence type="ECO:0000256" key="1">
    <source>
        <dbReference type="SAM" id="MobiDB-lite"/>
    </source>
</evidence>
<reference evidence="3 4" key="1">
    <citation type="submission" date="2017-06" db="EMBL/GenBank/DDBJ databases">
        <authorList>
            <person name="Kim H.J."/>
            <person name="Triplett B.A."/>
        </authorList>
    </citation>
    <scope>NUCLEOTIDE SEQUENCE [LARGE SCALE GENOMIC DNA]</scope>
    <source>
        <strain evidence="3 4">CGMCC 4.5593</strain>
    </source>
</reference>
<feature type="compositionally biased region" description="Basic residues" evidence="1">
    <location>
        <begin position="114"/>
        <end position="132"/>
    </location>
</feature>